<sequence length="337" mass="34774">MVGIGTKKDLSGQSALVTGGSRGLGLLIAARLAVRGCQVTIAARDAAELERAAQWIERHTKVPASTQVCDVRDETAVAEAVRRVATDQNGLDLVVANAGVIQVAPVDALDADAFHDAMSTIFDGAVHVSMAALPHLRESSAGGRLALIGSVGALLAVPHLLPYSCAKAAVGALGEGLRSELDGTGVSVTTVHPGLMRTGSHLQAEFGGQSSREFAWFSGLAGAPVVSMDAERAAEKVVRALERRRTRVVLTPAAHAAGLAHGVAPTVVTRLSGVANRFLPDAGGAAGDAGRIRQGHALKDVPRGGWPEKLRKLGSALNDRAARRYNQMTPGPPTSAT</sequence>
<dbReference type="PANTHER" id="PTHR44196:SF1">
    <property type="entry name" value="DEHYDROGENASE_REDUCTASE SDR FAMILY MEMBER 7B"/>
    <property type="match status" value="1"/>
</dbReference>
<dbReference type="RefSeq" id="WP_344073505.1">
    <property type="nucleotide sequence ID" value="NZ_BAAACA010000014.1"/>
</dbReference>
<dbReference type="SUPFAM" id="SSF51735">
    <property type="entry name" value="NAD(P)-binding Rossmann-fold domains"/>
    <property type="match status" value="1"/>
</dbReference>
<proteinExistence type="inferred from homology"/>
<dbReference type="Gene3D" id="3.40.50.720">
    <property type="entry name" value="NAD(P)-binding Rossmann-like Domain"/>
    <property type="match status" value="1"/>
</dbReference>
<dbReference type="PANTHER" id="PTHR44196">
    <property type="entry name" value="DEHYDROGENASE/REDUCTASE SDR FAMILY MEMBER 7B"/>
    <property type="match status" value="1"/>
</dbReference>
<evidence type="ECO:0000256" key="1">
    <source>
        <dbReference type="ARBA" id="ARBA00006484"/>
    </source>
</evidence>
<keyword evidence="2" id="KW-0560">Oxidoreductase</keyword>
<dbReference type="Proteomes" id="UP001500668">
    <property type="component" value="Unassembled WGS sequence"/>
</dbReference>
<dbReference type="InterPro" id="IPR020904">
    <property type="entry name" value="Sc_DH/Rdtase_CS"/>
</dbReference>
<comment type="caution">
    <text evidence="3">The sequence shown here is derived from an EMBL/GenBank/DDBJ whole genome shotgun (WGS) entry which is preliminary data.</text>
</comment>
<dbReference type="Pfam" id="PF00106">
    <property type="entry name" value="adh_short"/>
    <property type="match status" value="1"/>
</dbReference>
<accession>A0ABP3QUE2</accession>
<evidence type="ECO:0000313" key="4">
    <source>
        <dbReference type="Proteomes" id="UP001500668"/>
    </source>
</evidence>
<evidence type="ECO:0000256" key="2">
    <source>
        <dbReference type="ARBA" id="ARBA00023002"/>
    </source>
</evidence>
<organism evidence="3 4">
    <name type="scientific">Streptomyces crystallinus</name>
    <dbReference type="NCBI Taxonomy" id="68191"/>
    <lineage>
        <taxon>Bacteria</taxon>
        <taxon>Bacillati</taxon>
        <taxon>Actinomycetota</taxon>
        <taxon>Actinomycetes</taxon>
        <taxon>Kitasatosporales</taxon>
        <taxon>Streptomycetaceae</taxon>
        <taxon>Streptomyces</taxon>
    </lineage>
</organism>
<name>A0ABP3QUE2_9ACTN</name>
<reference evidence="4" key="1">
    <citation type="journal article" date="2019" name="Int. J. Syst. Evol. Microbiol.">
        <title>The Global Catalogue of Microorganisms (GCM) 10K type strain sequencing project: providing services to taxonomists for standard genome sequencing and annotation.</title>
        <authorList>
            <consortium name="The Broad Institute Genomics Platform"/>
            <consortium name="The Broad Institute Genome Sequencing Center for Infectious Disease"/>
            <person name="Wu L."/>
            <person name="Ma J."/>
        </authorList>
    </citation>
    <scope>NUCLEOTIDE SEQUENCE [LARGE SCALE GENOMIC DNA]</scope>
    <source>
        <strain evidence="4">JCM 5067</strain>
    </source>
</reference>
<gene>
    <name evidence="3" type="ORF">GCM10010394_25070</name>
</gene>
<dbReference type="InterPro" id="IPR002347">
    <property type="entry name" value="SDR_fam"/>
</dbReference>
<dbReference type="EMBL" id="BAAACA010000014">
    <property type="protein sequence ID" value="GAA0594644.1"/>
    <property type="molecule type" value="Genomic_DNA"/>
</dbReference>
<keyword evidence="4" id="KW-1185">Reference proteome</keyword>
<protein>
    <submittedName>
        <fullName evidence="3">SDR family oxidoreductase</fullName>
    </submittedName>
</protein>
<dbReference type="InterPro" id="IPR036291">
    <property type="entry name" value="NAD(P)-bd_dom_sf"/>
</dbReference>
<dbReference type="PRINTS" id="PR00081">
    <property type="entry name" value="GDHRDH"/>
</dbReference>
<evidence type="ECO:0000313" key="3">
    <source>
        <dbReference type="EMBL" id="GAA0594644.1"/>
    </source>
</evidence>
<dbReference type="PROSITE" id="PS00061">
    <property type="entry name" value="ADH_SHORT"/>
    <property type="match status" value="1"/>
</dbReference>
<comment type="similarity">
    <text evidence="1">Belongs to the short-chain dehydrogenases/reductases (SDR) family.</text>
</comment>